<dbReference type="PROSITE" id="PS00455">
    <property type="entry name" value="AMP_BINDING"/>
    <property type="match status" value="1"/>
</dbReference>
<keyword evidence="2" id="KW-0436">Ligase</keyword>
<dbReference type="Pfam" id="PF00501">
    <property type="entry name" value="AMP-binding"/>
    <property type="match status" value="1"/>
</dbReference>
<evidence type="ECO:0000259" key="5">
    <source>
        <dbReference type="Pfam" id="PF00501"/>
    </source>
</evidence>
<evidence type="ECO:0000259" key="6">
    <source>
        <dbReference type="Pfam" id="PF13193"/>
    </source>
</evidence>
<keyword evidence="4" id="KW-0443">Lipid metabolism</keyword>
<dbReference type="Gene3D" id="3.40.50.12780">
    <property type="entry name" value="N-terminal domain of ligase-like"/>
    <property type="match status" value="1"/>
</dbReference>
<dbReference type="Pfam" id="PF13193">
    <property type="entry name" value="AMP-binding_C"/>
    <property type="match status" value="1"/>
</dbReference>
<keyword evidence="8" id="KW-1185">Reference proteome</keyword>
<evidence type="ECO:0000256" key="4">
    <source>
        <dbReference type="ARBA" id="ARBA00023098"/>
    </source>
</evidence>
<dbReference type="GO" id="GO:0016874">
    <property type="term" value="F:ligase activity"/>
    <property type="evidence" value="ECO:0007669"/>
    <property type="project" value="UniProtKB-KW"/>
</dbReference>
<evidence type="ECO:0000256" key="2">
    <source>
        <dbReference type="ARBA" id="ARBA00022598"/>
    </source>
</evidence>
<comment type="similarity">
    <text evidence="1">Belongs to the ATP-dependent AMP-binding enzyme family.</text>
</comment>
<dbReference type="Gene3D" id="3.30.300.30">
    <property type="match status" value="1"/>
</dbReference>
<protein>
    <submittedName>
        <fullName evidence="7">Uncharacterized protein</fullName>
    </submittedName>
</protein>
<dbReference type="GO" id="GO:0006631">
    <property type="term" value="P:fatty acid metabolic process"/>
    <property type="evidence" value="ECO:0007669"/>
    <property type="project" value="UniProtKB-KW"/>
</dbReference>
<dbReference type="InterPro" id="IPR045851">
    <property type="entry name" value="AMP-bd_C_sf"/>
</dbReference>
<sequence>MYSESDVPHHLPLAWRQDNGVRDWSVRGRFRRRQRPQLCLDREDLRAESHVLEVRRDLAERQDALGQPFGYLGIAVRTMFHRSGIEHRHPTIHFVANLEFSGQRVRRSHHRLCDHVADRQVGTQSSVDRSASNPANDDRDCHQGFDRFGAHFVVVVVSDVRRVRVVLDRARSLFCDRPTAESAFGVDPQVSQDVAARADVTGDGQRPVADAAAEQNRQLGFGVQPTQFGAQRVVVARSQYPVHSHLHVPNSEGSGTFGWAIACIQAICSADHTYPVAANNTPLSPLRFLERSAAVFPERTAVVHGDRTYSYREFGDEVAALARVLRERIQPGDRVAYLAPNVPEMLFAHFAVPLAGGVLIALNSRLAGPELEYILDHSGTTILFVDSEFVGSVTSSKANVESLREIVEIPDSTVPYPDVPTGIVTGQYADLIAEGEALSDQPLHWGVDDEQQCIAINYTSGTTGKPKGVMYSHRGAYLNSLGETFHNGFDGATKYLWTLPMFHCNGWCTPWAVTQAAGTHICLRAVRADAIWDAIDNLGVTHLCGAPTVCSTIADADQAHKVDALRVTTAGAPPSPTIIGKLEDIGVTVVHVYGLTEVYGPYTICEYQEAWDDKPQSERAALLSRQGVGMVQAENARVVDAEMNDVPADGQTMGEIVLRGNNVMLGYYRDEAATAEAFAGGWFHSGDLGVMHPDGYIQLKDRAKDIIISGGENISTVEVEQAIMSHPAVIDVAVVGVPDEKWGERPKAFVVLGKGLQASAEDIVEHTRTLLAGYKVPRDIVFPLDLPRTPTGKVLKFQLRADN</sequence>
<dbReference type="CDD" id="cd12118">
    <property type="entry name" value="ttLC_FACS_AEE21_like"/>
    <property type="match status" value="1"/>
</dbReference>
<organism evidence="7 8">
    <name type="scientific">Didymella rabiei</name>
    <name type="common">Chickpea ascochyta blight fungus</name>
    <name type="synonym">Mycosphaerella rabiei</name>
    <dbReference type="NCBI Taxonomy" id="5454"/>
    <lineage>
        <taxon>Eukaryota</taxon>
        <taxon>Fungi</taxon>
        <taxon>Dikarya</taxon>
        <taxon>Ascomycota</taxon>
        <taxon>Pezizomycotina</taxon>
        <taxon>Dothideomycetes</taxon>
        <taxon>Pleosporomycetidae</taxon>
        <taxon>Pleosporales</taxon>
        <taxon>Pleosporineae</taxon>
        <taxon>Didymellaceae</taxon>
        <taxon>Ascochyta</taxon>
    </lineage>
</organism>
<dbReference type="PANTHER" id="PTHR43859">
    <property type="entry name" value="ACYL-ACTIVATING ENZYME"/>
    <property type="match status" value="1"/>
</dbReference>
<feature type="domain" description="AMP-dependent synthetase/ligase" evidence="5">
    <location>
        <begin position="289"/>
        <end position="668"/>
    </location>
</feature>
<dbReference type="Proteomes" id="UP000076837">
    <property type="component" value="Unassembled WGS sequence"/>
</dbReference>
<dbReference type="InterPro" id="IPR000873">
    <property type="entry name" value="AMP-dep_synth/lig_dom"/>
</dbReference>
<reference evidence="7 8" key="1">
    <citation type="journal article" date="2016" name="Sci. Rep.">
        <title>Draft genome sequencing and secretome analysis of fungal phytopathogen Ascochyta rabiei provides insight into the necrotrophic effector repertoire.</title>
        <authorList>
            <person name="Verma S."/>
            <person name="Gazara R.K."/>
            <person name="Nizam S."/>
            <person name="Parween S."/>
            <person name="Chattopadhyay D."/>
            <person name="Verma P.K."/>
        </authorList>
    </citation>
    <scope>NUCLEOTIDE SEQUENCE [LARGE SCALE GENOMIC DNA]</scope>
    <source>
        <strain evidence="7 8">ArDII</strain>
    </source>
</reference>
<proteinExistence type="inferred from homology"/>
<accession>A0A163L8S4</accession>
<name>A0A163L8S4_DIDRA</name>
<dbReference type="InterPro" id="IPR020845">
    <property type="entry name" value="AMP-binding_CS"/>
</dbReference>
<dbReference type="FunFam" id="3.30.300.30:FF:000008">
    <property type="entry name" value="2,3-dihydroxybenzoate-AMP ligase"/>
    <property type="match status" value="1"/>
</dbReference>
<comment type="caution">
    <text evidence="7">The sequence shown here is derived from an EMBL/GenBank/DDBJ whole genome shotgun (WGS) entry which is preliminary data.</text>
</comment>
<evidence type="ECO:0000256" key="3">
    <source>
        <dbReference type="ARBA" id="ARBA00022832"/>
    </source>
</evidence>
<dbReference type="SUPFAM" id="SSF56801">
    <property type="entry name" value="Acetyl-CoA synthetase-like"/>
    <property type="match status" value="1"/>
</dbReference>
<gene>
    <name evidence="7" type="ORF">ST47_g1116</name>
</gene>
<dbReference type="AlphaFoldDB" id="A0A163L8S4"/>
<dbReference type="STRING" id="5454.A0A163L8S4"/>
<evidence type="ECO:0000313" key="7">
    <source>
        <dbReference type="EMBL" id="KZM27588.1"/>
    </source>
</evidence>
<feature type="domain" description="AMP-binding enzyme C-terminal" evidence="6">
    <location>
        <begin position="718"/>
        <end position="793"/>
    </location>
</feature>
<evidence type="ECO:0000313" key="8">
    <source>
        <dbReference type="Proteomes" id="UP000076837"/>
    </source>
</evidence>
<dbReference type="InterPro" id="IPR042099">
    <property type="entry name" value="ANL_N_sf"/>
</dbReference>
<dbReference type="PANTHER" id="PTHR43859:SF4">
    <property type="entry name" value="BUTANOATE--COA LIGASE AAE1-RELATED"/>
    <property type="match status" value="1"/>
</dbReference>
<dbReference type="EMBL" id="JYNV01000060">
    <property type="protein sequence ID" value="KZM27588.1"/>
    <property type="molecule type" value="Genomic_DNA"/>
</dbReference>
<keyword evidence="3" id="KW-0276">Fatty acid metabolism</keyword>
<evidence type="ECO:0000256" key="1">
    <source>
        <dbReference type="ARBA" id="ARBA00006432"/>
    </source>
</evidence>
<dbReference type="InterPro" id="IPR025110">
    <property type="entry name" value="AMP-bd_C"/>
</dbReference>